<keyword evidence="2" id="KW-1185">Reference proteome</keyword>
<comment type="caution">
    <text evidence="1">The sequence shown here is derived from an EMBL/GenBank/DDBJ whole genome shotgun (WGS) entry which is preliminary data.</text>
</comment>
<dbReference type="Proteomes" id="UP001275436">
    <property type="component" value="Unassembled WGS sequence"/>
</dbReference>
<name>A0ABQ5TJM6_9BACI</name>
<sequence length="195" mass="22616">MDIYKQLEDLTLSNQLSLEEIPNIDLYMDQVIQLFESKFSSSKRNDDEKVLTKTMINNYAKGKLLFPIKNKKYSKDHILLIAMIYQMKSALSISDVGKTLKGINHQVSEGDIQLEEFYGSYLRLMEKNVELFEEFISSQQNSVGEEINNKEVSEADYLQQVLLILSFTGMSNFFRKAAEKMVDNLVWKEENKDEA</sequence>
<protein>
    <recommendedName>
        <fullName evidence="3">DUF1836 domain-containing protein</fullName>
    </recommendedName>
</protein>
<dbReference type="Pfam" id="PF08876">
    <property type="entry name" value="DUF1836"/>
    <property type="match status" value="1"/>
</dbReference>
<dbReference type="PANTHER" id="PTHR40056">
    <property type="entry name" value="HYPOTHETICAL CYTOSOLIC PROTEIN"/>
    <property type="match status" value="1"/>
</dbReference>
<evidence type="ECO:0000313" key="1">
    <source>
        <dbReference type="EMBL" id="GLO67074.1"/>
    </source>
</evidence>
<accession>A0ABQ5TJM6</accession>
<dbReference type="RefSeq" id="WP_215065109.1">
    <property type="nucleotide sequence ID" value="NZ_BSKO01000001.1"/>
</dbReference>
<dbReference type="PANTHER" id="PTHR40056:SF1">
    <property type="entry name" value="DUF1836 DOMAIN-CONTAINING PROTEIN"/>
    <property type="match status" value="1"/>
</dbReference>
<reference evidence="1 2" key="1">
    <citation type="submission" date="2023-02" db="EMBL/GenBank/DDBJ databases">
        <title>Oceanobacillus kimchii IFOP_LL358 isolated form Alexandrium catenella lab strain.</title>
        <authorList>
            <person name="Gajardo G."/>
            <person name="Ueki S."/>
            <person name="Maruyama F."/>
        </authorList>
    </citation>
    <scope>NUCLEOTIDE SEQUENCE [LARGE SCALE GENOMIC DNA]</scope>
    <source>
        <strain evidence="1 2">IFOP_LL358</strain>
    </source>
</reference>
<dbReference type="InterPro" id="IPR014975">
    <property type="entry name" value="DUF1836"/>
</dbReference>
<gene>
    <name evidence="1" type="ORF">MACH08_28580</name>
</gene>
<organism evidence="1 2">
    <name type="scientific">Oceanobacillus kimchii</name>
    <dbReference type="NCBI Taxonomy" id="746691"/>
    <lineage>
        <taxon>Bacteria</taxon>
        <taxon>Bacillati</taxon>
        <taxon>Bacillota</taxon>
        <taxon>Bacilli</taxon>
        <taxon>Bacillales</taxon>
        <taxon>Bacillaceae</taxon>
        <taxon>Oceanobacillus</taxon>
    </lineage>
</organism>
<evidence type="ECO:0000313" key="2">
    <source>
        <dbReference type="Proteomes" id="UP001275436"/>
    </source>
</evidence>
<evidence type="ECO:0008006" key="3">
    <source>
        <dbReference type="Google" id="ProtNLM"/>
    </source>
</evidence>
<dbReference type="EMBL" id="BSKO01000001">
    <property type="protein sequence ID" value="GLO67074.1"/>
    <property type="molecule type" value="Genomic_DNA"/>
</dbReference>
<proteinExistence type="predicted"/>